<accession>A0ABX4PJW0</accession>
<evidence type="ECO:0008006" key="4">
    <source>
        <dbReference type="Google" id="ProtNLM"/>
    </source>
</evidence>
<feature type="transmembrane region" description="Helical" evidence="1">
    <location>
        <begin position="98"/>
        <end position="116"/>
    </location>
</feature>
<evidence type="ECO:0000313" key="3">
    <source>
        <dbReference type="Proteomes" id="UP000231857"/>
    </source>
</evidence>
<feature type="transmembrane region" description="Helical" evidence="1">
    <location>
        <begin position="273"/>
        <end position="291"/>
    </location>
</feature>
<feature type="transmembrane region" description="Helical" evidence="1">
    <location>
        <begin position="218"/>
        <end position="239"/>
    </location>
</feature>
<keyword evidence="1" id="KW-0472">Membrane</keyword>
<feature type="transmembrane region" description="Helical" evidence="1">
    <location>
        <begin position="25"/>
        <end position="42"/>
    </location>
</feature>
<keyword evidence="3" id="KW-1185">Reference proteome</keyword>
<protein>
    <recommendedName>
        <fullName evidence="4">Glycosyltransferase RgtA/B/C/D-like domain-containing protein</fullName>
    </recommendedName>
</protein>
<proteinExistence type="predicted"/>
<feature type="transmembrane region" description="Helical" evidence="1">
    <location>
        <begin position="298"/>
        <end position="315"/>
    </location>
</feature>
<comment type="caution">
    <text evidence="2">The sequence shown here is derived from an EMBL/GenBank/DDBJ whole genome shotgun (WGS) entry which is preliminary data.</text>
</comment>
<name>A0ABX4PJW0_9LEPT</name>
<keyword evidence="1" id="KW-1133">Transmembrane helix</keyword>
<sequence length="543" mass="63398">MISGKYIFSQINEVFQRLLNRLNMVPYWDLILSIITFIYISYHHAWLSDDAFISFRVVDNFANGFGLRWNVVERVQVYTNPLLVLILLLPYILWKNIVAISFISSFLFGVLSLVFLKKISSSRFSFFIAVIYLFSSRAFIDYTYSGLENCLNHLIQAIFFFILWKAPAEPEKSRLPALTFWVSIGLVSRLDLILVLFIPYLVLFFLEFSKGLINWKTILRSALYGSPIIIWFLFAGIYYGSFLPNTYYAKTNITETFLETALQGWHYYERQQLWDPIAFLFFPIAILVGLFFKRFNKLALLTLISLLPFFLYLISVGGDFMVGRFFTPAIFMFGLSLAKEFPFKKKEAIFLIILLFIYNIQFRLTPFHPMPKKISYYKEVRSFEAGMPYDIADEKGFYYLDTGLAFRKYPTSWLANLADKNNVFDVKESVVIQGMIGRSGYVYGPDYYIVDKFALADPLLARLSGSGRIGHKKRKIPKGYIDGLKKGENGILDPDLKQYYDGILKLTRGPIFTAERWNLFWKFQFGEYKKYTKEYIRAEGLLY</sequence>
<gene>
    <name evidence="2" type="ORF">CH363_11150</name>
</gene>
<evidence type="ECO:0000256" key="1">
    <source>
        <dbReference type="SAM" id="Phobius"/>
    </source>
</evidence>
<organism evidence="2 3">
    <name type="scientific">Leptospira haakeii</name>
    <dbReference type="NCBI Taxonomy" id="2023198"/>
    <lineage>
        <taxon>Bacteria</taxon>
        <taxon>Pseudomonadati</taxon>
        <taxon>Spirochaetota</taxon>
        <taxon>Spirochaetia</taxon>
        <taxon>Leptospirales</taxon>
        <taxon>Leptospiraceae</taxon>
        <taxon>Leptospira</taxon>
    </lineage>
</organism>
<feature type="transmembrane region" description="Helical" evidence="1">
    <location>
        <begin position="321"/>
        <end position="341"/>
    </location>
</feature>
<dbReference type="RefSeq" id="WP_100724368.1">
    <property type="nucleotide sequence ID" value="NZ_NPEG01000009.1"/>
</dbReference>
<reference evidence="2 3" key="1">
    <citation type="submission" date="2017-07" db="EMBL/GenBank/DDBJ databases">
        <title>Leptospira spp. isolated from tropical soils.</title>
        <authorList>
            <person name="Thibeaux R."/>
            <person name="Iraola G."/>
            <person name="Ferres I."/>
            <person name="Bierque E."/>
            <person name="Girault D."/>
            <person name="Soupe-Gilbert M.-E."/>
            <person name="Picardeau M."/>
            <person name="Goarant C."/>
        </authorList>
    </citation>
    <scope>NUCLEOTIDE SEQUENCE [LARGE SCALE GENOMIC DNA]</scope>
    <source>
        <strain evidence="2 3">ATI7-C-A2</strain>
    </source>
</reference>
<feature type="transmembrane region" description="Helical" evidence="1">
    <location>
        <begin position="348"/>
        <end position="364"/>
    </location>
</feature>
<dbReference type="Proteomes" id="UP000231857">
    <property type="component" value="Unassembled WGS sequence"/>
</dbReference>
<dbReference type="EMBL" id="NPEI01000005">
    <property type="protein sequence ID" value="PKA16055.1"/>
    <property type="molecule type" value="Genomic_DNA"/>
</dbReference>
<keyword evidence="1" id="KW-0812">Transmembrane</keyword>
<feature type="transmembrane region" description="Helical" evidence="1">
    <location>
        <begin position="122"/>
        <end position="140"/>
    </location>
</feature>
<evidence type="ECO:0000313" key="2">
    <source>
        <dbReference type="EMBL" id="PKA16055.1"/>
    </source>
</evidence>
<feature type="transmembrane region" description="Helical" evidence="1">
    <location>
        <begin position="178"/>
        <end position="206"/>
    </location>
</feature>